<feature type="transmembrane region" description="Helical" evidence="1">
    <location>
        <begin position="7"/>
        <end position="29"/>
    </location>
</feature>
<reference evidence="2 3" key="1">
    <citation type="submission" date="2013-07" db="EMBL/GenBank/DDBJ databases">
        <authorList>
            <person name="Stoco P.H."/>
            <person name="Wagner G."/>
            <person name="Gerber A."/>
            <person name="Zaha A."/>
            <person name="Thompson C."/>
            <person name="Bartholomeu D.C."/>
            <person name="Luckemeyer D.D."/>
            <person name="Bahia D."/>
            <person name="Loreto E."/>
            <person name="Prestes E.B."/>
            <person name="Lima F.M."/>
            <person name="Rodrigues-Luiz G."/>
            <person name="Vallejo G.A."/>
            <person name="Filho J.F."/>
            <person name="Monteiro K.M."/>
            <person name="Tyler K.M."/>
            <person name="de Almeida L.G."/>
            <person name="Ortiz M.F."/>
            <person name="Siervo M.A."/>
            <person name="de Moraes M.H."/>
            <person name="Cunha O.L."/>
            <person name="Mendonca-Neto R."/>
            <person name="Silva R."/>
            <person name="Teixeira S.M."/>
            <person name="Murta S.M."/>
            <person name="Sincero T.C."/>
            <person name="Mendes T.A."/>
            <person name="Urmenyi T.P."/>
            <person name="Silva V.G."/>
            <person name="da Rocha W.D."/>
            <person name="Andersson B."/>
            <person name="Romanha A.J."/>
            <person name="Steindel M."/>
            <person name="de Vasconcelos A.T."/>
            <person name="Grisard E.C."/>
        </authorList>
    </citation>
    <scope>NUCLEOTIDE SEQUENCE [LARGE SCALE GENOMIC DNA]</scope>
    <source>
        <strain evidence="2 3">SC58</strain>
    </source>
</reference>
<dbReference type="PANTHER" id="PTHR14624:SF0">
    <property type="entry name" value="POLYPRENOL REDUCTASE"/>
    <property type="match status" value="1"/>
</dbReference>
<feature type="transmembrane region" description="Helical" evidence="1">
    <location>
        <begin position="153"/>
        <end position="174"/>
    </location>
</feature>
<dbReference type="UniPathway" id="UPA00378"/>
<dbReference type="VEuPathDB" id="TriTrypDB:TRSC58_02256"/>
<evidence type="ECO:0000313" key="2">
    <source>
        <dbReference type="EMBL" id="ESL10016.1"/>
    </source>
</evidence>
<dbReference type="PANTHER" id="PTHR14624">
    <property type="entry name" value="DFG10 PROTEIN"/>
    <property type="match status" value="1"/>
</dbReference>
<dbReference type="InterPro" id="IPR039698">
    <property type="entry name" value="Dfg10/SRD5A3"/>
</dbReference>
<dbReference type="GO" id="GO:0005783">
    <property type="term" value="C:endoplasmic reticulum"/>
    <property type="evidence" value="ECO:0007669"/>
    <property type="project" value="TreeGrafter"/>
</dbReference>
<dbReference type="GO" id="GO:0003865">
    <property type="term" value="F:3-oxo-5-alpha-steroid 4-dehydrogenase activity"/>
    <property type="evidence" value="ECO:0007669"/>
    <property type="project" value="TreeGrafter"/>
</dbReference>
<accession>A0A061J7D5</accession>
<dbReference type="GO" id="GO:0006488">
    <property type="term" value="P:dolichol-linked oligosaccharide biosynthetic process"/>
    <property type="evidence" value="ECO:0007669"/>
    <property type="project" value="InterPro"/>
</dbReference>
<organism evidence="2 3">
    <name type="scientific">Trypanosoma rangeli SC58</name>
    <dbReference type="NCBI Taxonomy" id="429131"/>
    <lineage>
        <taxon>Eukaryota</taxon>
        <taxon>Discoba</taxon>
        <taxon>Euglenozoa</taxon>
        <taxon>Kinetoplastea</taxon>
        <taxon>Metakinetoplastina</taxon>
        <taxon>Trypanosomatida</taxon>
        <taxon>Trypanosomatidae</taxon>
        <taxon>Trypanosoma</taxon>
        <taxon>Herpetosoma</taxon>
    </lineage>
</organism>
<feature type="transmembrane region" description="Helical" evidence="1">
    <location>
        <begin position="333"/>
        <end position="358"/>
    </location>
</feature>
<keyword evidence="1" id="KW-1133">Transmembrane helix</keyword>
<keyword evidence="1" id="KW-0812">Transmembrane</keyword>
<proteinExistence type="predicted"/>
<feature type="transmembrane region" description="Helical" evidence="1">
    <location>
        <begin position="241"/>
        <end position="259"/>
    </location>
</feature>
<feature type="transmembrane region" description="Helical" evidence="1">
    <location>
        <begin position="364"/>
        <end position="389"/>
    </location>
</feature>
<dbReference type="Proteomes" id="UP000031737">
    <property type="component" value="Unassembled WGS sequence"/>
</dbReference>
<evidence type="ECO:0000313" key="3">
    <source>
        <dbReference type="Proteomes" id="UP000031737"/>
    </source>
</evidence>
<protein>
    <submittedName>
        <fullName evidence="2">Uncharacterized protein</fullName>
    </submittedName>
</protein>
<keyword evidence="3" id="KW-1185">Reference proteome</keyword>
<evidence type="ECO:0000256" key="1">
    <source>
        <dbReference type="SAM" id="Phobius"/>
    </source>
</evidence>
<dbReference type="AlphaFoldDB" id="A0A061J7D5"/>
<name>A0A061J7D5_TRYRA</name>
<keyword evidence="1" id="KW-0472">Membrane</keyword>
<comment type="caution">
    <text evidence="2">The sequence shown here is derived from an EMBL/GenBank/DDBJ whole genome shotgun (WGS) entry which is preliminary data.</text>
</comment>
<feature type="transmembrane region" description="Helical" evidence="1">
    <location>
        <begin position="113"/>
        <end position="133"/>
    </location>
</feature>
<dbReference type="EMBL" id="AUPL01002256">
    <property type="protein sequence ID" value="ESL10016.1"/>
    <property type="molecule type" value="Genomic_DNA"/>
</dbReference>
<dbReference type="GO" id="GO:0016095">
    <property type="term" value="P:polyprenol catabolic process"/>
    <property type="evidence" value="ECO:0007669"/>
    <property type="project" value="TreeGrafter"/>
</dbReference>
<gene>
    <name evidence="2" type="ORF">TRSC58_02256</name>
</gene>
<feature type="transmembrane region" description="Helical" evidence="1">
    <location>
        <begin position="195"/>
        <end position="221"/>
    </location>
</feature>
<sequence>MHQLACVLLVCVTCMYWAMAMLILLLRVVDPHMRSMARYGARYGTGFAAAEDTNNNGSVAAGTRAAVHAGCKARGNPTEYGGWLWSSVAVAVNVLESSILCRVRVSRKCGFCAFYLTGMVSSLLLWQLCVTPFHTATNTLSARFSTFMLGGLLRDAAVCYGLLPLVAFFMHCAVRLWECLYVHRFRGGSQDTVTLFAALAGCSFYVFAVISSSPVVCRVAHAVASNLAVPRALGGVGESHFYPVVPVTTVTAFILHLFLQGLQGQHHGILARLREARTPSSNSLEASILDGKQHAYNVRPSVEASTETSSFFYRFPNTSLFAYVLEPHYTCEILMYAVNAVSLWTLIFYDTAPILTLWQSKGVYSALLLATSYAAPLGVVLFSLFNLAITASEHRRFWNQLNEKRERKERVPPWNLFYRVW</sequence>
<dbReference type="OrthoDB" id="273359at2759"/>
<dbReference type="PROSITE" id="PS50244">
    <property type="entry name" value="S5A_REDUCTASE"/>
    <property type="match status" value="1"/>
</dbReference>